<proteinExistence type="predicted"/>
<reference evidence="6" key="1">
    <citation type="submission" date="2021-12" db="EMBL/GenBank/DDBJ databases">
        <authorList>
            <person name="King R."/>
        </authorList>
    </citation>
    <scope>NUCLEOTIDE SEQUENCE</scope>
</reference>
<dbReference type="AlphaFoldDB" id="A0A9P0AGB7"/>
<evidence type="ECO:0000256" key="3">
    <source>
        <dbReference type="ARBA" id="ARBA00022833"/>
    </source>
</evidence>
<dbReference type="PROSITE" id="PS50865">
    <property type="entry name" value="ZF_MYND_2"/>
    <property type="match status" value="1"/>
</dbReference>
<protein>
    <recommendedName>
        <fullName evidence="5">MYND-type domain-containing protein</fullName>
    </recommendedName>
</protein>
<feature type="domain" description="MYND-type" evidence="5">
    <location>
        <begin position="16"/>
        <end position="56"/>
    </location>
</feature>
<evidence type="ECO:0000313" key="7">
    <source>
        <dbReference type="Proteomes" id="UP001152759"/>
    </source>
</evidence>
<keyword evidence="1" id="KW-0479">Metal-binding</keyword>
<evidence type="ECO:0000256" key="4">
    <source>
        <dbReference type="PROSITE-ProRule" id="PRU00134"/>
    </source>
</evidence>
<name>A0A9P0AGB7_BEMTA</name>
<sequence>MEADDVKLNYFNVLLCQVCKSKESFENSKHCSGCGLISYCSKAHQKLDWKSHKEICRAAQTVCDIVGELDVFYCGERILSAQQLIDRVYHRKVCDFPPKSDKTKIKMTVTQMIEKNLGRKPKQFEMLMMYFPKRCATCFIGPDENLKKELVCKKCFSVIFCSEQCQNMNKHELICSDFQKVLDVDLFMLNVNVDTPQIQLLKPTQATKLKLENYDMHSFIAEYIKPDLKFEEEVLVSFYYTCVLTLASMINRIENFKFGGKLTVHVVGAHCRFEERVSKYWETLLHLYPSLRALTVVHIGKCISDHRTNLKLCEDCNSANKSVNCIFRQEVYHDYALSGACMKPDIIIAYNSGIYDFDEQYDPWGASLPYFLQNQNVPFILTENFKYEIVADLRRLFQTAAMLGKNIRIVVNCEKNPFSDLRLYRDWDAEDSFRARNGFVSAVIAK</sequence>
<dbReference type="PROSITE" id="PS01360">
    <property type="entry name" value="ZF_MYND_1"/>
    <property type="match status" value="1"/>
</dbReference>
<evidence type="ECO:0000313" key="6">
    <source>
        <dbReference type="EMBL" id="CAH0393956.1"/>
    </source>
</evidence>
<dbReference type="KEGG" id="btab:109039375"/>
<dbReference type="Proteomes" id="UP001152759">
    <property type="component" value="Chromosome 7"/>
</dbReference>
<evidence type="ECO:0000256" key="2">
    <source>
        <dbReference type="ARBA" id="ARBA00022771"/>
    </source>
</evidence>
<evidence type="ECO:0000256" key="1">
    <source>
        <dbReference type="ARBA" id="ARBA00022723"/>
    </source>
</evidence>
<dbReference type="EMBL" id="OU963868">
    <property type="protein sequence ID" value="CAH0393956.1"/>
    <property type="molecule type" value="Genomic_DNA"/>
</dbReference>
<dbReference type="GO" id="GO:0008270">
    <property type="term" value="F:zinc ion binding"/>
    <property type="evidence" value="ECO:0007669"/>
    <property type="project" value="UniProtKB-KW"/>
</dbReference>
<dbReference type="Pfam" id="PF20179">
    <property type="entry name" value="MSS51_C"/>
    <property type="match status" value="1"/>
</dbReference>
<keyword evidence="7" id="KW-1185">Reference proteome</keyword>
<dbReference type="Gene3D" id="6.10.140.2220">
    <property type="match status" value="1"/>
</dbReference>
<organism evidence="6 7">
    <name type="scientific">Bemisia tabaci</name>
    <name type="common">Sweetpotato whitefly</name>
    <name type="synonym">Aleurodes tabaci</name>
    <dbReference type="NCBI Taxonomy" id="7038"/>
    <lineage>
        <taxon>Eukaryota</taxon>
        <taxon>Metazoa</taxon>
        <taxon>Ecdysozoa</taxon>
        <taxon>Arthropoda</taxon>
        <taxon>Hexapoda</taxon>
        <taxon>Insecta</taxon>
        <taxon>Pterygota</taxon>
        <taxon>Neoptera</taxon>
        <taxon>Paraneoptera</taxon>
        <taxon>Hemiptera</taxon>
        <taxon>Sternorrhyncha</taxon>
        <taxon>Aleyrodoidea</taxon>
        <taxon>Aleyrodidae</taxon>
        <taxon>Aleyrodinae</taxon>
        <taxon>Bemisia</taxon>
    </lineage>
</organism>
<keyword evidence="2 4" id="KW-0863">Zinc-finger</keyword>
<dbReference type="PANTHER" id="PTHR28069">
    <property type="entry name" value="GH20023P"/>
    <property type="match status" value="1"/>
</dbReference>
<accession>A0A9P0AGB7</accession>
<dbReference type="PANTHER" id="PTHR28069:SF2">
    <property type="entry name" value="GH20023P"/>
    <property type="match status" value="1"/>
</dbReference>
<keyword evidence="3" id="KW-0862">Zinc</keyword>
<dbReference type="InterPro" id="IPR002893">
    <property type="entry name" value="Znf_MYND"/>
</dbReference>
<gene>
    <name evidence="6" type="ORF">BEMITA_LOCUS12306</name>
</gene>
<evidence type="ECO:0000259" key="5">
    <source>
        <dbReference type="PROSITE" id="PS50865"/>
    </source>
</evidence>
<dbReference type="Pfam" id="PF01753">
    <property type="entry name" value="zf-MYND"/>
    <property type="match status" value="1"/>
</dbReference>
<dbReference type="InterPro" id="IPR046824">
    <property type="entry name" value="Mss51-like_C"/>
</dbReference>
<dbReference type="SUPFAM" id="SSF144232">
    <property type="entry name" value="HIT/MYND zinc finger-like"/>
    <property type="match status" value="2"/>
</dbReference>